<evidence type="ECO:0000256" key="9">
    <source>
        <dbReference type="ARBA" id="ARBA00023277"/>
    </source>
</evidence>
<evidence type="ECO:0000313" key="13">
    <source>
        <dbReference type="EMBL" id="KXS32048.1"/>
    </source>
</evidence>
<keyword evidence="8 10" id="KW-0320">Glycogen biosynthesis</keyword>
<dbReference type="Pfam" id="PF00128">
    <property type="entry name" value="Alpha-amylase"/>
    <property type="match status" value="1"/>
</dbReference>
<dbReference type="GO" id="GO:0005829">
    <property type="term" value="C:cytosol"/>
    <property type="evidence" value="ECO:0007669"/>
    <property type="project" value="TreeGrafter"/>
</dbReference>
<dbReference type="NCBIfam" id="NF003811">
    <property type="entry name" value="PRK05402.1"/>
    <property type="match status" value="1"/>
</dbReference>
<dbReference type="PANTHER" id="PTHR43651">
    <property type="entry name" value="1,4-ALPHA-GLUCAN-BRANCHING ENZYME"/>
    <property type="match status" value="1"/>
</dbReference>
<dbReference type="EC" id="2.4.1.18" evidence="10"/>
<comment type="function">
    <text evidence="2 10">Catalyzes the formation of the alpha-1,6-glucosidic linkages in glycogen by scission of a 1,4-alpha-linked oligosaccharide from growing alpha-1,4-glucan chains and the subsequent attachment of the oligosaccharide to the alpha-1,6 position.</text>
</comment>
<evidence type="ECO:0000256" key="1">
    <source>
        <dbReference type="ARBA" id="ARBA00000826"/>
    </source>
</evidence>
<evidence type="ECO:0000256" key="5">
    <source>
        <dbReference type="ARBA" id="ARBA00022600"/>
    </source>
</evidence>
<dbReference type="InterPro" id="IPR013783">
    <property type="entry name" value="Ig-like_fold"/>
</dbReference>
<keyword evidence="9 10" id="KW-0119">Carbohydrate metabolism</keyword>
<dbReference type="GO" id="GO:0003844">
    <property type="term" value="F:1,4-alpha-glucan branching enzyme activity"/>
    <property type="evidence" value="ECO:0007669"/>
    <property type="project" value="UniProtKB-UniRule"/>
</dbReference>
<evidence type="ECO:0000256" key="11">
    <source>
        <dbReference type="PIRSR" id="PIRSR000463-1"/>
    </source>
</evidence>
<evidence type="ECO:0000256" key="2">
    <source>
        <dbReference type="ARBA" id="ARBA00002953"/>
    </source>
</evidence>
<dbReference type="FunFam" id="3.20.20.80:FF:000003">
    <property type="entry name" value="1,4-alpha-glucan branching enzyme GlgB"/>
    <property type="match status" value="1"/>
</dbReference>
<dbReference type="Pfam" id="PF02922">
    <property type="entry name" value="CBM_48"/>
    <property type="match status" value="1"/>
</dbReference>
<evidence type="ECO:0000256" key="8">
    <source>
        <dbReference type="ARBA" id="ARBA00023056"/>
    </source>
</evidence>
<evidence type="ECO:0000256" key="10">
    <source>
        <dbReference type="HAMAP-Rule" id="MF_00685"/>
    </source>
</evidence>
<comment type="pathway">
    <text evidence="3 10">Glycan biosynthesis; glycogen biosynthesis.</text>
</comment>
<dbReference type="GO" id="GO:0005978">
    <property type="term" value="P:glycogen biosynthetic process"/>
    <property type="evidence" value="ECO:0007669"/>
    <property type="project" value="UniProtKB-UniRule"/>
</dbReference>
<evidence type="ECO:0000256" key="6">
    <source>
        <dbReference type="ARBA" id="ARBA00022676"/>
    </source>
</evidence>
<dbReference type="InterPro" id="IPR006047">
    <property type="entry name" value="GH13_cat_dom"/>
</dbReference>
<proteinExistence type="inferred from homology"/>
<dbReference type="Pfam" id="PF02806">
    <property type="entry name" value="Alpha-amylase_C"/>
    <property type="match status" value="1"/>
</dbReference>
<dbReference type="AlphaFoldDB" id="A0A139BSZ5"/>
<sequence>MIEPLLQSRLFDPFALLGLHQKGSEWVIRIYEPHATQVSLLNVKDVEQLESIHPSGIFEWRGKIEPVRPYRLRLHYGSVTHDKFDPYQFPSHISQQDLYLFSEGRLHQGYRLMGSHAIEMNGVKGVRFTVWAPNAERVSVVGEFNNWDGRIHAMRSHGSSGVWELFLPEIKQHALYRYEIRNRNTGHLLTKTDPYAQGYELRPGTAALAATANQHQWQDSDWMAQRCKWDWLHGAINIYEVHAGSWKRHPDGRFYTYNELATDLVPYVKGMGYTHIELMPVSEHPLDESWGYQATGYFAPTSRFGSPDELRHFVDTCHQSGIGVILDWVPAHFPQDSWALARFDGTALYEHEDPRLGFHQDWGTYIFNYGRNEVKSFLMSSAHYWLSEFHFDGLRVDAVASMLYLDYSRNAGEWIPNKYGGRENLEAVDFLRELNVMVHGEFPGALTMAEESTAWPGVSRPVYLGGLGFSIKWNMGWMNDTLGYFSHDPVHRRYHHNELTFGQLYAYTENFVIPFSHDEVVHGKGSLLSKLPGDAWQKFANLRLLLTYQMTSPGKKLNFMGNEFAQGREWQSKWELEWWQLGNELHRGVQNLAHDLNRLYRNLAALHDLDFQSEGFSWIDCNDAEKSVLSYQRLARDSSSAIIALNLTPVPRSHYRIGLPSQTRYREVLNSDSQYYAGSNMGNAGLINVETIPWMGLPYSAEIALPPLAGVILVPES</sequence>
<evidence type="ECO:0000256" key="3">
    <source>
        <dbReference type="ARBA" id="ARBA00004964"/>
    </source>
</evidence>
<dbReference type="SUPFAM" id="SSF81296">
    <property type="entry name" value="E set domains"/>
    <property type="match status" value="2"/>
</dbReference>
<reference evidence="13 14" key="2">
    <citation type="submission" date="2016-03" db="EMBL/GenBank/DDBJ databases">
        <title>New uncultured bacterium of the family Gallionellaceae from acid mine drainage: description and reconstruction of genome based on metagenomic analysis of microbial community.</title>
        <authorList>
            <person name="Kadnikov V."/>
            <person name="Ivasenko D."/>
            <person name="Beletsky A."/>
            <person name="Mardanov A."/>
            <person name="Danilova E."/>
            <person name="Pimenov N."/>
            <person name="Karnachuk O."/>
            <person name="Ravin N."/>
        </authorList>
    </citation>
    <scope>NUCLEOTIDE SEQUENCE [LARGE SCALE GENOMIC DNA]</scope>
    <source>
        <strain evidence="13">ShG14-8</strain>
    </source>
</reference>
<comment type="catalytic activity">
    <reaction evidence="1 10">
        <text>Transfers a segment of a (1-&gt;4)-alpha-D-glucan chain to a primary hydroxy group in a similar glucan chain.</text>
        <dbReference type="EC" id="2.4.1.18"/>
    </reaction>
</comment>
<dbReference type="InterPro" id="IPR013780">
    <property type="entry name" value="Glyco_hydro_b"/>
</dbReference>
<dbReference type="HAMAP" id="MF_00685">
    <property type="entry name" value="GlgB"/>
    <property type="match status" value="1"/>
</dbReference>
<organism evidence="13 14">
    <name type="scientific">Candidatus Gallionella acididurans</name>
    <dbReference type="NCBI Taxonomy" id="1796491"/>
    <lineage>
        <taxon>Bacteria</taxon>
        <taxon>Pseudomonadati</taxon>
        <taxon>Pseudomonadota</taxon>
        <taxon>Betaproteobacteria</taxon>
        <taxon>Nitrosomonadales</taxon>
        <taxon>Gallionellaceae</taxon>
        <taxon>Gallionella</taxon>
    </lineage>
</organism>
<reference evidence="13 14" key="1">
    <citation type="submission" date="2016-02" db="EMBL/GenBank/DDBJ databases">
        <authorList>
            <person name="Wen L."/>
            <person name="He K."/>
            <person name="Yang H."/>
        </authorList>
    </citation>
    <scope>NUCLEOTIDE SEQUENCE [LARGE SCALE GENOMIC DNA]</scope>
    <source>
        <strain evidence="13">ShG14-8</strain>
    </source>
</reference>
<feature type="active site" description="Proton donor" evidence="10 11">
    <location>
        <position position="450"/>
    </location>
</feature>
<dbReference type="InterPro" id="IPR006407">
    <property type="entry name" value="GlgB"/>
</dbReference>
<dbReference type="InterPro" id="IPR006048">
    <property type="entry name" value="A-amylase/branching_C"/>
</dbReference>
<dbReference type="FunFam" id="2.60.40.10:FF:000169">
    <property type="entry name" value="1,4-alpha-glucan branching enzyme GlgB"/>
    <property type="match status" value="1"/>
</dbReference>
<name>A0A139BSZ5_9PROT</name>
<dbReference type="FunFam" id="2.60.40.1180:FF:000002">
    <property type="entry name" value="1,4-alpha-glucan branching enzyme GlgB"/>
    <property type="match status" value="1"/>
</dbReference>
<protein>
    <recommendedName>
        <fullName evidence="10">1,4-alpha-glucan branching enzyme GlgB</fullName>
        <ecNumber evidence="10">2.4.1.18</ecNumber>
    </recommendedName>
    <alternativeName>
        <fullName evidence="10">1,4-alpha-D-glucan:1,4-alpha-D-glucan 6-glucosyl-transferase</fullName>
    </alternativeName>
    <alternativeName>
        <fullName evidence="10">Alpha-(1-&gt;4)-glucan branching enzyme</fullName>
    </alternativeName>
    <alternativeName>
        <fullName evidence="10">Glycogen branching enzyme</fullName>
        <shortName evidence="10">BE</shortName>
    </alternativeName>
</protein>
<dbReference type="GO" id="GO:0004553">
    <property type="term" value="F:hydrolase activity, hydrolyzing O-glycosyl compounds"/>
    <property type="evidence" value="ECO:0007669"/>
    <property type="project" value="InterPro"/>
</dbReference>
<dbReference type="NCBIfam" id="TIGR01515">
    <property type="entry name" value="branching_enzym"/>
    <property type="match status" value="1"/>
</dbReference>
<dbReference type="GO" id="GO:0043169">
    <property type="term" value="F:cation binding"/>
    <property type="evidence" value="ECO:0007669"/>
    <property type="project" value="InterPro"/>
</dbReference>
<dbReference type="Gene3D" id="3.20.20.80">
    <property type="entry name" value="Glycosidases"/>
    <property type="match status" value="1"/>
</dbReference>
<dbReference type="SUPFAM" id="SSF51011">
    <property type="entry name" value="Glycosyl hydrolase domain"/>
    <property type="match status" value="1"/>
</dbReference>
<feature type="domain" description="Glycosyl hydrolase family 13 catalytic" evidence="12">
    <location>
        <begin position="240"/>
        <end position="607"/>
    </location>
</feature>
<dbReference type="InterPro" id="IPR014756">
    <property type="entry name" value="Ig_E-set"/>
</dbReference>
<dbReference type="SMART" id="SM00642">
    <property type="entry name" value="Aamy"/>
    <property type="match status" value="1"/>
</dbReference>
<dbReference type="Proteomes" id="UP000070578">
    <property type="component" value="Unassembled WGS sequence"/>
</dbReference>
<dbReference type="UniPathway" id="UPA00164"/>
<dbReference type="PATRIC" id="fig|1796491.3.peg.1997"/>
<dbReference type="CDD" id="cd02855">
    <property type="entry name" value="E_set_GBE_prok_N"/>
    <property type="match status" value="1"/>
</dbReference>
<comment type="similarity">
    <text evidence="4 10">Belongs to the glycosyl hydrolase 13 family. GlgB subfamily.</text>
</comment>
<keyword evidence="5 10" id="KW-0321">Glycogen metabolism</keyword>
<dbReference type="CDD" id="cd11322">
    <property type="entry name" value="AmyAc_Glg_BE"/>
    <property type="match status" value="1"/>
</dbReference>
<accession>A0A139BSZ5</accession>
<keyword evidence="6 10" id="KW-0328">Glycosyltransferase</keyword>
<evidence type="ECO:0000259" key="12">
    <source>
        <dbReference type="SMART" id="SM00642"/>
    </source>
</evidence>
<comment type="caution">
    <text evidence="13">The sequence shown here is derived from an EMBL/GenBank/DDBJ whole genome shotgun (WGS) entry which is preliminary data.</text>
</comment>
<dbReference type="Pfam" id="PF22019">
    <property type="entry name" value="GlgB_N"/>
    <property type="match status" value="1"/>
</dbReference>
<comment type="subunit">
    <text evidence="10">Monomer.</text>
</comment>
<dbReference type="InterPro" id="IPR017853">
    <property type="entry name" value="GH"/>
</dbReference>
<dbReference type="PANTHER" id="PTHR43651:SF3">
    <property type="entry name" value="1,4-ALPHA-GLUCAN-BRANCHING ENZYME"/>
    <property type="match status" value="1"/>
</dbReference>
<dbReference type="Gene3D" id="2.60.40.10">
    <property type="entry name" value="Immunoglobulins"/>
    <property type="match status" value="2"/>
</dbReference>
<dbReference type="PIRSF" id="PIRSF000463">
    <property type="entry name" value="GlgB"/>
    <property type="match status" value="1"/>
</dbReference>
<dbReference type="SUPFAM" id="SSF51445">
    <property type="entry name" value="(Trans)glycosidases"/>
    <property type="match status" value="1"/>
</dbReference>
<gene>
    <name evidence="10" type="primary">glgB</name>
    <name evidence="13" type="ORF">AWT59_1827</name>
</gene>
<evidence type="ECO:0000256" key="4">
    <source>
        <dbReference type="ARBA" id="ARBA00009000"/>
    </source>
</evidence>
<dbReference type="InterPro" id="IPR004193">
    <property type="entry name" value="Glyco_hydro_13_N"/>
</dbReference>
<keyword evidence="7 10" id="KW-0808">Transferase</keyword>
<evidence type="ECO:0000313" key="14">
    <source>
        <dbReference type="Proteomes" id="UP000070578"/>
    </source>
</evidence>
<evidence type="ECO:0000256" key="7">
    <source>
        <dbReference type="ARBA" id="ARBA00022679"/>
    </source>
</evidence>
<dbReference type="InterPro" id="IPR044143">
    <property type="entry name" value="GlgB_N_E_set_prok"/>
</dbReference>
<dbReference type="NCBIfam" id="NF008967">
    <property type="entry name" value="PRK12313.1"/>
    <property type="match status" value="1"/>
</dbReference>
<dbReference type="EMBL" id="LSLI01000044">
    <property type="protein sequence ID" value="KXS32048.1"/>
    <property type="molecule type" value="Genomic_DNA"/>
</dbReference>
<dbReference type="InterPro" id="IPR054169">
    <property type="entry name" value="GlgB_N"/>
</dbReference>
<feature type="active site" description="Nucleophile" evidence="10 11">
    <location>
        <position position="397"/>
    </location>
</feature>
<dbReference type="InterPro" id="IPR037439">
    <property type="entry name" value="Branching_enzy"/>
</dbReference>
<dbReference type="Gene3D" id="2.60.40.1180">
    <property type="entry name" value="Golgi alpha-mannosidase II"/>
    <property type="match status" value="1"/>
</dbReference>